<dbReference type="AlphaFoldDB" id="A0A1X0Y2C5"/>
<dbReference type="Pfam" id="PF01869">
    <property type="entry name" value="BcrAD_BadFG"/>
    <property type="match status" value="1"/>
</dbReference>
<keyword evidence="4" id="KW-0411">Iron-sulfur</keyword>
<dbReference type="InterPro" id="IPR043129">
    <property type="entry name" value="ATPase_NBD"/>
</dbReference>
<proteinExistence type="predicted"/>
<reference evidence="6 7" key="1">
    <citation type="submission" date="2017-03" db="EMBL/GenBank/DDBJ databases">
        <title>Genome sequence of Geothermobacter sp. EPR-M, Deep-Sea Iron Reducer.</title>
        <authorList>
            <person name="Tully B."/>
            <person name="Savalia P."/>
            <person name="Abuyen K."/>
            <person name="Baughan C."/>
            <person name="Romero E."/>
            <person name="Ronkowski C."/>
            <person name="Torres B."/>
            <person name="Tremblay J."/>
            <person name="Trujillo A."/>
            <person name="Tyler M."/>
            <person name="Perez-Rodriguez I."/>
            <person name="Amend J."/>
        </authorList>
    </citation>
    <scope>NUCLEOTIDE SEQUENCE [LARGE SCALE GENOMIC DNA]</scope>
    <source>
        <strain evidence="6 7">EPR-M</strain>
    </source>
</reference>
<evidence type="ECO:0000256" key="4">
    <source>
        <dbReference type="ARBA" id="ARBA00023014"/>
    </source>
</evidence>
<evidence type="ECO:0000256" key="1">
    <source>
        <dbReference type="ARBA" id="ARBA00001966"/>
    </source>
</evidence>
<dbReference type="PANTHER" id="PTHR32329:SF2">
    <property type="entry name" value="BIFUNCTIONAL PROTEIN [INCLUDES 2-HYDROXYACYL-COA DEHYDRATASE (N-TER) AND ITS ACTIVATOR DOMAIN (C_TERM)"/>
    <property type="match status" value="1"/>
</dbReference>
<gene>
    <name evidence="6" type="ORF">B5V00_10125</name>
</gene>
<dbReference type="InterPro" id="IPR002731">
    <property type="entry name" value="ATPase_BadF"/>
</dbReference>
<evidence type="ECO:0000259" key="5">
    <source>
        <dbReference type="Pfam" id="PF01869"/>
    </source>
</evidence>
<dbReference type="NCBIfam" id="TIGR00241">
    <property type="entry name" value="CoA_E_activ"/>
    <property type="match status" value="1"/>
</dbReference>
<keyword evidence="3" id="KW-0408">Iron</keyword>
<comment type="cofactor">
    <cofactor evidence="1">
        <name>[4Fe-4S] cluster</name>
        <dbReference type="ChEBI" id="CHEBI:49883"/>
    </cofactor>
</comment>
<dbReference type="Proteomes" id="UP000193136">
    <property type="component" value="Unassembled WGS sequence"/>
</dbReference>
<evidence type="ECO:0000256" key="2">
    <source>
        <dbReference type="ARBA" id="ARBA00022723"/>
    </source>
</evidence>
<evidence type="ECO:0000313" key="6">
    <source>
        <dbReference type="EMBL" id="ORJ59247.1"/>
    </source>
</evidence>
<dbReference type="InterPro" id="IPR008275">
    <property type="entry name" value="CoA_E_activase_dom"/>
</dbReference>
<sequence>MTRPVFIGLDMGASRTKVVVIDDQGALLGHAVKKSGIDFAATAAICLDDALLRAGAGRSDIGGAMATGYGRSNVTFVTSRSKTEISCHARGCFHSFPEAQTIIDIGGQDNKIIKLDAAGRRQGFKMNRKCAAGTGAFLEEMSARLDIPLQEMNNLARRATEMIKIGSYCTVFSATEVLESIRHGKPVADIIKGIFYSMIQRVLEMDSLTEKVVLCGGVVAHNPYLVEMTEEMIGRSVLLPEYPQLTGAIGAALFAREDAEN</sequence>
<dbReference type="SUPFAM" id="SSF53067">
    <property type="entry name" value="Actin-like ATPase domain"/>
    <property type="match status" value="1"/>
</dbReference>
<feature type="domain" description="ATPase BadF/BadG/BcrA/BcrD type" evidence="5">
    <location>
        <begin position="7"/>
        <end position="255"/>
    </location>
</feature>
<dbReference type="GO" id="GO:0046872">
    <property type="term" value="F:metal ion binding"/>
    <property type="evidence" value="ECO:0007669"/>
    <property type="project" value="UniProtKB-KW"/>
</dbReference>
<dbReference type="RefSeq" id="WP_085010677.1">
    <property type="nucleotide sequence ID" value="NZ_NAAD01000012.1"/>
</dbReference>
<accession>A0A1X0Y2C5</accession>
<name>A0A1X0Y2C5_9BACT</name>
<dbReference type="GO" id="GO:0051536">
    <property type="term" value="F:iron-sulfur cluster binding"/>
    <property type="evidence" value="ECO:0007669"/>
    <property type="project" value="UniProtKB-KW"/>
</dbReference>
<protein>
    <submittedName>
        <fullName evidence="6">ATPase</fullName>
    </submittedName>
</protein>
<organism evidence="6 7">
    <name type="scientific">Geothermobacter hydrogeniphilus</name>
    <dbReference type="NCBI Taxonomy" id="1969733"/>
    <lineage>
        <taxon>Bacteria</taxon>
        <taxon>Pseudomonadati</taxon>
        <taxon>Thermodesulfobacteriota</taxon>
        <taxon>Desulfuromonadia</taxon>
        <taxon>Desulfuromonadales</taxon>
        <taxon>Geothermobacteraceae</taxon>
        <taxon>Geothermobacter</taxon>
    </lineage>
</organism>
<dbReference type="InterPro" id="IPR051805">
    <property type="entry name" value="Dehydratase_Activator_Redct"/>
</dbReference>
<keyword evidence="2" id="KW-0479">Metal-binding</keyword>
<dbReference type="OrthoDB" id="9177882at2"/>
<dbReference type="STRING" id="1969733.B5V00_10125"/>
<dbReference type="EMBL" id="NAAD01000012">
    <property type="protein sequence ID" value="ORJ59247.1"/>
    <property type="molecule type" value="Genomic_DNA"/>
</dbReference>
<evidence type="ECO:0000256" key="3">
    <source>
        <dbReference type="ARBA" id="ARBA00023004"/>
    </source>
</evidence>
<dbReference type="CDD" id="cd24036">
    <property type="entry name" value="ASKHA_NBD_BcrAD_BadFG_HgdC_HadI"/>
    <property type="match status" value="1"/>
</dbReference>
<dbReference type="PANTHER" id="PTHR32329">
    <property type="entry name" value="BIFUNCTIONAL PROTEIN [INCLUDES 2-HYDROXYACYL-COA DEHYDRATASE (N-TER) AND ITS ACTIVATOR DOMAIN (C_TERM)-RELATED"/>
    <property type="match status" value="1"/>
</dbReference>
<dbReference type="Gene3D" id="3.30.420.40">
    <property type="match status" value="2"/>
</dbReference>
<evidence type="ECO:0000313" key="7">
    <source>
        <dbReference type="Proteomes" id="UP000193136"/>
    </source>
</evidence>
<keyword evidence="7" id="KW-1185">Reference proteome</keyword>
<comment type="caution">
    <text evidence="6">The sequence shown here is derived from an EMBL/GenBank/DDBJ whole genome shotgun (WGS) entry which is preliminary data.</text>
</comment>